<gene>
    <name evidence="1" type="ORF">SAMN05216522_11215</name>
</gene>
<evidence type="ECO:0000313" key="1">
    <source>
        <dbReference type="EMBL" id="SER13104.1"/>
    </source>
</evidence>
<organism evidence="1 2">
    <name type="scientific">Rosenbergiella nectarea</name>
    <dbReference type="NCBI Taxonomy" id="988801"/>
    <lineage>
        <taxon>Bacteria</taxon>
        <taxon>Pseudomonadati</taxon>
        <taxon>Pseudomonadota</taxon>
        <taxon>Gammaproteobacteria</taxon>
        <taxon>Enterobacterales</taxon>
        <taxon>Erwiniaceae</taxon>
        <taxon>Rosenbergiella</taxon>
    </lineage>
</organism>
<reference evidence="2" key="1">
    <citation type="submission" date="2016-10" db="EMBL/GenBank/DDBJ databases">
        <authorList>
            <person name="Varghese N."/>
            <person name="Submissions S."/>
        </authorList>
    </citation>
    <scope>NUCLEOTIDE SEQUENCE [LARGE SCALE GENOMIC DNA]</scope>
    <source>
        <strain evidence="2">8N4</strain>
    </source>
</reference>
<name>A0A1H9LNU7_9GAMM</name>
<dbReference type="EMBL" id="FOGC01000012">
    <property type="protein sequence ID" value="SER13104.1"/>
    <property type="molecule type" value="Genomic_DNA"/>
</dbReference>
<dbReference type="AlphaFoldDB" id="A0A1H9LNU7"/>
<dbReference type="Proteomes" id="UP000242515">
    <property type="component" value="Unassembled WGS sequence"/>
</dbReference>
<evidence type="ECO:0000313" key="2">
    <source>
        <dbReference type="Proteomes" id="UP000242515"/>
    </source>
</evidence>
<proteinExistence type="predicted"/>
<sequence>MGISLLTTLARIEAHTLTTKKVTIMTISHVKRYAEDISVKNDIYNFNELLPNVVGLSAISWEWPG</sequence>
<protein>
    <submittedName>
        <fullName evidence="1">Uncharacterized protein</fullName>
    </submittedName>
</protein>
<accession>A0A1H9LNU7</accession>
<keyword evidence="2" id="KW-1185">Reference proteome</keyword>